<dbReference type="RefSeq" id="WP_345677585.1">
    <property type="nucleotide sequence ID" value="NZ_BAABHS010000016.1"/>
</dbReference>
<feature type="chain" id="PRO_5046139914" evidence="2">
    <location>
        <begin position="31"/>
        <end position="539"/>
    </location>
</feature>
<name>A0ABP9HNF2_9ACTN</name>
<reference evidence="5" key="1">
    <citation type="journal article" date="2019" name="Int. J. Syst. Evol. Microbiol.">
        <title>The Global Catalogue of Microorganisms (GCM) 10K type strain sequencing project: providing services to taxonomists for standard genome sequencing and annotation.</title>
        <authorList>
            <consortium name="The Broad Institute Genomics Platform"/>
            <consortium name="The Broad Institute Genome Sequencing Center for Infectious Disease"/>
            <person name="Wu L."/>
            <person name="Ma J."/>
        </authorList>
    </citation>
    <scope>NUCLEOTIDE SEQUENCE [LARGE SCALE GENOMIC DNA]</scope>
    <source>
        <strain evidence="5">JCM 17986</strain>
    </source>
</reference>
<evidence type="ECO:0000313" key="4">
    <source>
        <dbReference type="EMBL" id="GAA4974776.1"/>
    </source>
</evidence>
<feature type="domain" description="Solute-binding protein family 5" evidence="3">
    <location>
        <begin position="105"/>
        <end position="459"/>
    </location>
</feature>
<dbReference type="PANTHER" id="PTHR30290">
    <property type="entry name" value="PERIPLASMIC BINDING COMPONENT OF ABC TRANSPORTER"/>
    <property type="match status" value="1"/>
</dbReference>
<evidence type="ECO:0000256" key="2">
    <source>
        <dbReference type="SAM" id="SignalP"/>
    </source>
</evidence>
<dbReference type="InterPro" id="IPR030678">
    <property type="entry name" value="Peptide/Ni-bd"/>
</dbReference>
<gene>
    <name evidence="4" type="primary">gsiB_4</name>
    <name evidence="4" type="ORF">GCM10023205_46910</name>
</gene>
<dbReference type="InterPro" id="IPR000914">
    <property type="entry name" value="SBP_5_dom"/>
</dbReference>
<protein>
    <submittedName>
        <fullName evidence="4">Glutathione ABC transporter substrate-binding protein GsiB</fullName>
    </submittedName>
</protein>
<accession>A0ABP9HNF2</accession>
<keyword evidence="5" id="KW-1185">Reference proteome</keyword>
<dbReference type="InterPro" id="IPR039424">
    <property type="entry name" value="SBP_5"/>
</dbReference>
<evidence type="ECO:0000313" key="5">
    <source>
        <dbReference type="Proteomes" id="UP001500466"/>
    </source>
</evidence>
<keyword evidence="1 2" id="KW-0732">Signal</keyword>
<dbReference type="Gene3D" id="3.40.190.10">
    <property type="entry name" value="Periplasmic binding protein-like II"/>
    <property type="match status" value="1"/>
</dbReference>
<organism evidence="4 5">
    <name type="scientific">Yinghuangia aomiensis</name>
    <dbReference type="NCBI Taxonomy" id="676205"/>
    <lineage>
        <taxon>Bacteria</taxon>
        <taxon>Bacillati</taxon>
        <taxon>Actinomycetota</taxon>
        <taxon>Actinomycetes</taxon>
        <taxon>Kitasatosporales</taxon>
        <taxon>Streptomycetaceae</taxon>
        <taxon>Yinghuangia</taxon>
    </lineage>
</organism>
<dbReference type="PANTHER" id="PTHR30290:SF38">
    <property type="entry name" value="D,D-DIPEPTIDE-BINDING PERIPLASMIC PROTEIN DDPA-RELATED"/>
    <property type="match status" value="1"/>
</dbReference>
<evidence type="ECO:0000256" key="1">
    <source>
        <dbReference type="ARBA" id="ARBA00022729"/>
    </source>
</evidence>
<dbReference type="PIRSF" id="PIRSF002741">
    <property type="entry name" value="MppA"/>
    <property type="match status" value="1"/>
</dbReference>
<dbReference type="CDD" id="cd00995">
    <property type="entry name" value="PBP2_NikA_DppA_OppA_like"/>
    <property type="match status" value="1"/>
</dbReference>
<feature type="signal peptide" evidence="2">
    <location>
        <begin position="1"/>
        <end position="30"/>
    </location>
</feature>
<dbReference type="Pfam" id="PF00496">
    <property type="entry name" value="SBP_bac_5"/>
    <property type="match status" value="1"/>
</dbReference>
<dbReference type="SUPFAM" id="SSF53850">
    <property type="entry name" value="Periplasmic binding protein-like II"/>
    <property type="match status" value="1"/>
</dbReference>
<dbReference type="Proteomes" id="UP001500466">
    <property type="component" value="Unassembled WGS sequence"/>
</dbReference>
<sequence>MHHAPTPRRRKRRAGALAAGVAALALVATACGGGGSSKNSGSPAGAEAAATAAAKPGGSLEIIAVTDMAKIDPFGAISNYYVDSSRLNAIYDSLFYSEPKTGKAIPQTGESLTADPTGTVWTLKIKPNIKFTDGTPYDAAAVKWTWDEHKNPERRSLVAGAAAPIASTEVVDPLTLKVTLKAPNANFDRVVASSLAFIPSPTALQKDPQGFAAHPVGAGPFTISEWVRDSHMTLAKNPTYWQGPSKPLLDKVTFRVLSDSEQALNGIAAGRGDLKVTVSSTDAAKAKDRGLGITQVPVIVGEAIVFNASRPPFDDPRARKAVALALDPNDINKIAFTNQGVPGTSIFPSDSPLVAPGTPGMPAANRAEAQRLLDELAAEGKPLSFTYLLPQNNQAGKTGEYILTQLNTLKNISVKTETQAIVTYTNTVRVQRNFQAAMHNWTVSDVEPTVYSYLYSSSPSNFLSYKNPQADAALDQGRKTSDPAQRQAAYTELAKQLAQDVPLWPYQEGRITAYFGKNTAGLLLSNDGVLIMDRLGRRG</sequence>
<dbReference type="EMBL" id="BAABHS010000016">
    <property type="protein sequence ID" value="GAA4974776.1"/>
    <property type="molecule type" value="Genomic_DNA"/>
</dbReference>
<dbReference type="Gene3D" id="3.10.105.10">
    <property type="entry name" value="Dipeptide-binding Protein, Domain 3"/>
    <property type="match status" value="1"/>
</dbReference>
<evidence type="ECO:0000259" key="3">
    <source>
        <dbReference type="Pfam" id="PF00496"/>
    </source>
</evidence>
<proteinExistence type="predicted"/>
<comment type="caution">
    <text evidence="4">The sequence shown here is derived from an EMBL/GenBank/DDBJ whole genome shotgun (WGS) entry which is preliminary data.</text>
</comment>